<dbReference type="Proteomes" id="UP000285860">
    <property type="component" value="Unassembled WGS sequence"/>
</dbReference>
<reference evidence="7 8" key="1">
    <citation type="journal article" date="2018" name="Sci. Rep.">
        <title>Characterisation of pathogen-specific regions and novel effector candidates in Fusarium oxysporum f. sp. cepae.</title>
        <authorList>
            <person name="Armitage A.D."/>
            <person name="Taylor A."/>
            <person name="Sobczyk M.K."/>
            <person name="Baxter L."/>
            <person name="Greenfield B.P."/>
            <person name="Bates H.J."/>
            <person name="Wilson F."/>
            <person name="Jackson A.C."/>
            <person name="Ott S."/>
            <person name="Harrison R.J."/>
            <person name="Clarkson J.P."/>
        </authorList>
    </citation>
    <scope>NUCLEOTIDE SEQUENCE [LARGE SCALE GENOMIC DNA]</scope>
    <source>
        <strain evidence="7 8">Fo_A28</strain>
    </source>
</reference>
<dbReference type="VEuPathDB" id="FungiDB:FOC4_g10001880"/>
<organism evidence="7 8">
    <name type="scientific">Fusarium oxysporum</name>
    <name type="common">Fusarium vascular wilt</name>
    <dbReference type="NCBI Taxonomy" id="5507"/>
    <lineage>
        <taxon>Eukaryota</taxon>
        <taxon>Fungi</taxon>
        <taxon>Dikarya</taxon>
        <taxon>Ascomycota</taxon>
        <taxon>Pezizomycotina</taxon>
        <taxon>Sordariomycetes</taxon>
        <taxon>Hypocreomycetidae</taxon>
        <taxon>Hypocreales</taxon>
        <taxon>Nectriaceae</taxon>
        <taxon>Fusarium</taxon>
        <taxon>Fusarium oxysporum species complex</taxon>
    </lineage>
</organism>
<evidence type="ECO:0000256" key="3">
    <source>
        <dbReference type="ARBA" id="ARBA00022771"/>
    </source>
</evidence>
<comment type="subcellular location">
    <subcellularLocation>
        <location evidence="1">Nucleus</location>
    </subcellularLocation>
</comment>
<dbReference type="InterPro" id="IPR052035">
    <property type="entry name" value="ZnF_BED_domain_contain"/>
</dbReference>
<evidence type="ECO:0000256" key="4">
    <source>
        <dbReference type="ARBA" id="ARBA00022833"/>
    </source>
</evidence>
<dbReference type="VEuPathDB" id="FungiDB:FOZG_17448"/>
<feature type="region of interest" description="Disordered" evidence="6">
    <location>
        <begin position="1"/>
        <end position="23"/>
    </location>
</feature>
<dbReference type="VEuPathDB" id="FungiDB:FOXG_19269"/>
<dbReference type="VEuPathDB" id="FungiDB:HZS61_002291"/>
<gene>
    <name evidence="7" type="ORF">BFJ68_g16285</name>
</gene>
<dbReference type="SUPFAM" id="SSF53098">
    <property type="entry name" value="Ribonuclease H-like"/>
    <property type="match status" value="1"/>
</dbReference>
<evidence type="ECO:0008006" key="9">
    <source>
        <dbReference type="Google" id="ProtNLM"/>
    </source>
</evidence>
<evidence type="ECO:0000256" key="6">
    <source>
        <dbReference type="SAM" id="MobiDB-lite"/>
    </source>
</evidence>
<dbReference type="PANTHER" id="PTHR46481:SF10">
    <property type="entry name" value="ZINC FINGER BED DOMAIN-CONTAINING PROTEIN 39"/>
    <property type="match status" value="1"/>
</dbReference>
<dbReference type="EMBL" id="MRCY01000243">
    <property type="protein sequence ID" value="RKK91047.1"/>
    <property type="molecule type" value="Genomic_DNA"/>
</dbReference>
<dbReference type="VEuPathDB" id="FungiDB:FOZG_18203"/>
<evidence type="ECO:0000256" key="1">
    <source>
        <dbReference type="ARBA" id="ARBA00004123"/>
    </source>
</evidence>
<sequence length="843" mass="96043">MASESDILSSIGDSNSQTSDQLPSNFFSIMDRQYPDKNKPLAAGRKRKTKGTVLYVCRLCPKWSHGHRATAVQHIKHRHAAQLRPPPPPSPISSNQRLLPAMFASIPTPDSLRQVFNRQAYNEAVIGLLTRRRAPFSAVEWNELKDLALACNPTIGDQLITSRRQAMRHIAENHVFYRDQLKGKLAIASSPIHISTDLWTSPHRHALLAVCAQWVDQDYQLQKALLGLPECRGNHSGERQADLIISILETFGIMPKFGYHTGDNATSNDTCLESIARRLKENLNIDYDPKKRRIRCIGHIINLSLQAFLLGSSNEALIAALEAASEVTSEDLLIRFSQALTTRRNRRRRRLSRSDVDEDYLGINGIPALCKLHGLAVWARCSSLNSQLWDDEIGLRLGIDNETRWSSWYHVLDKLFKKKSQIVQFMHEHEQILGDNRLTAADWDLLQKAYLFLQPFDGATLCAEGNKASLSQSLFLMDCLLSHYENEKQHYSAPETRDERMLHAIDMGWFIMNKYYTMTEDVPVYSAALLLDPSKRDAYIKQNWPDEWYDNAIGGAQAIWEEEYNIELPTKPPAALSAAPDFVEHESNKLAQLARNMKVAHACMTDLNEIVSTYFSGLSTTIQNILKDALGYGDQRNLPASTLTRTDGNVNQAAMFFEEGKWLFTNDDAMGSELDNIIEQSGSFVEQRLVMQAITRKNNFILIWNSRYGEPITEKYCKERKDACKTAIWKRDFEGGKCVELLDMEPCHREPRRPTKDWMNKATDKYGVDMKMVIDSAIECAFNDPHEPDFKSIEVGGGVPYCFFNLPVKRGKWVLGNRVARHPETHEKFKMSKWESLDEVYKP</sequence>
<dbReference type="AlphaFoldDB" id="A0A420PET8"/>
<dbReference type="InterPro" id="IPR012337">
    <property type="entry name" value="RNaseH-like_sf"/>
</dbReference>
<evidence type="ECO:0000313" key="8">
    <source>
        <dbReference type="Proteomes" id="UP000285860"/>
    </source>
</evidence>
<evidence type="ECO:0000313" key="7">
    <source>
        <dbReference type="EMBL" id="RKK91047.1"/>
    </source>
</evidence>
<dbReference type="VEuPathDB" id="FungiDB:FOC1_g10000089"/>
<dbReference type="VEuPathDB" id="FungiDB:FOC1_g10000499"/>
<accession>A0A420PET8</accession>
<keyword evidence="2" id="KW-0479">Metal-binding</keyword>
<dbReference type="VEuPathDB" id="FungiDB:FOMG_18576"/>
<dbReference type="VEuPathDB" id="FungiDB:FOIG_16710"/>
<dbReference type="PANTHER" id="PTHR46481">
    <property type="entry name" value="ZINC FINGER BED DOMAIN-CONTAINING PROTEIN 4"/>
    <property type="match status" value="1"/>
</dbReference>
<evidence type="ECO:0000256" key="2">
    <source>
        <dbReference type="ARBA" id="ARBA00022723"/>
    </source>
</evidence>
<protein>
    <recommendedName>
        <fullName evidence="9">AC transposase</fullName>
    </recommendedName>
</protein>
<dbReference type="GO" id="GO:0008270">
    <property type="term" value="F:zinc ion binding"/>
    <property type="evidence" value="ECO:0007669"/>
    <property type="project" value="UniProtKB-KW"/>
</dbReference>
<keyword evidence="3" id="KW-0863">Zinc-finger</keyword>
<dbReference type="GO" id="GO:0005634">
    <property type="term" value="C:nucleus"/>
    <property type="evidence" value="ECO:0007669"/>
    <property type="project" value="UniProtKB-SubCell"/>
</dbReference>
<proteinExistence type="predicted"/>
<keyword evidence="5" id="KW-0539">Nucleus</keyword>
<comment type="caution">
    <text evidence="7">The sequence shown here is derived from an EMBL/GenBank/DDBJ whole genome shotgun (WGS) entry which is preliminary data.</text>
</comment>
<name>A0A420PET8_FUSOX</name>
<evidence type="ECO:0000256" key="5">
    <source>
        <dbReference type="ARBA" id="ARBA00023242"/>
    </source>
</evidence>
<keyword evidence="4" id="KW-0862">Zinc</keyword>